<evidence type="ECO:0000256" key="2">
    <source>
        <dbReference type="SAM" id="Phobius"/>
    </source>
</evidence>
<feature type="transmembrane region" description="Helical" evidence="2">
    <location>
        <begin position="62"/>
        <end position="89"/>
    </location>
</feature>
<feature type="transmembrane region" description="Helical" evidence="2">
    <location>
        <begin position="21"/>
        <end position="42"/>
    </location>
</feature>
<protein>
    <submittedName>
        <fullName evidence="3">Uncharacterized protein</fullName>
    </submittedName>
</protein>
<organism evidence="3 4">
    <name type="scientific">Citrobacter freundii</name>
    <dbReference type="NCBI Taxonomy" id="546"/>
    <lineage>
        <taxon>Bacteria</taxon>
        <taxon>Pseudomonadati</taxon>
        <taxon>Pseudomonadota</taxon>
        <taxon>Gammaproteobacteria</taxon>
        <taxon>Enterobacterales</taxon>
        <taxon>Enterobacteriaceae</taxon>
        <taxon>Citrobacter</taxon>
        <taxon>Citrobacter freundii complex</taxon>
    </lineage>
</organism>
<keyword evidence="1" id="KW-0175">Coiled coil</keyword>
<accession>A0AAP9TVE3</accession>
<sequence length="278" mass="31955">MSDGLSDSLKDALAERIKSPVWGYIAISWFGFNWKNLAVLFMSKETVQDRINHIIEPEGYFLYGYILPVLIGLGLAVISPYGQLILSYLHKWGDGLHRKNLAYRKASRYQENIQLSDLKVKADRAEKRQNIIEDAQDIVEEEKGKRELLKTKELESERDLLVAKIDSLKLSSNETQKILDVYKSDIIKAHYKIARLLNLTNQALEVKDEFDLANFASNAREIVSDIDLERAILNYKMEAEGNMSDKEFERYMEILNADISEYNKNKANKEAVSELAND</sequence>
<reference evidence="4" key="1">
    <citation type="submission" date="2020-06" db="EMBL/GenBank/DDBJ databases">
        <title>REHAB project genomes.</title>
        <authorList>
            <person name="Shaw L.P."/>
        </authorList>
    </citation>
    <scope>NUCLEOTIDE SEQUENCE [LARGE SCALE GENOMIC DNA]</scope>
    <source>
        <strain evidence="4">RHBSTW-00370</strain>
    </source>
</reference>
<keyword evidence="2" id="KW-0812">Transmembrane</keyword>
<evidence type="ECO:0000256" key="1">
    <source>
        <dbReference type="SAM" id="Coils"/>
    </source>
</evidence>
<keyword evidence="2" id="KW-0472">Membrane</keyword>
<dbReference type="EMBL" id="CP056573">
    <property type="protein sequence ID" value="QLV30295.1"/>
    <property type="molecule type" value="Genomic_DNA"/>
</dbReference>
<evidence type="ECO:0000313" key="4">
    <source>
        <dbReference type="Proteomes" id="UP000512222"/>
    </source>
</evidence>
<evidence type="ECO:0000313" key="3">
    <source>
        <dbReference type="EMBL" id="QLV30295.1"/>
    </source>
</evidence>
<gene>
    <name evidence="3" type="ORF">HV178_09985</name>
</gene>
<dbReference type="Proteomes" id="UP000512222">
    <property type="component" value="Chromosome"/>
</dbReference>
<keyword evidence="2" id="KW-1133">Transmembrane helix</keyword>
<dbReference type="AlphaFoldDB" id="A0AAP9TVE3"/>
<dbReference type="RefSeq" id="WP_101739756.1">
    <property type="nucleotide sequence ID" value="NZ_CP056573.1"/>
</dbReference>
<feature type="coiled-coil region" evidence="1">
    <location>
        <begin position="115"/>
        <end position="152"/>
    </location>
</feature>
<proteinExistence type="predicted"/>
<name>A0AAP9TVE3_CITFR</name>